<comment type="similarity">
    <text evidence="1">Belongs to the ustYa family.</text>
</comment>
<protein>
    <recommendedName>
        <fullName evidence="4">DUF3328 domain protein</fullName>
    </recommendedName>
</protein>
<sequence length="274" mass="31480">MSKRYNALLQDEAGPEHNDQCGWGDFSKVDTFHWKHCLLSITFLASLLVNAFSMYRWSQAHMATDGVSRYGTLTTKDRDPLLPRDVPLPWEISNAYSSVDRAVQNEAWGAELLLPQRGILALDDDFTEAVGLPHSMRWPWDKKKGVYVLTSTHELHCVMALRETVNEAFDGKNLSWPYNHIMHCLNTLRFTVMCHADDEPLYTGPLNWQLNSSSPRAGIGQPRLCRDWNKLRAWAQKHSACWEPVNLGDEGFPRTERYKYCPDGRKPWERVTSG</sequence>
<proteinExistence type="inferred from homology"/>
<dbReference type="PANTHER" id="PTHR33365">
    <property type="entry name" value="YALI0B05434P"/>
    <property type="match status" value="1"/>
</dbReference>
<reference evidence="3" key="1">
    <citation type="submission" date="2018-12" db="EMBL/GenBank/DDBJ databases">
        <title>The complete genome of Metarhizium rileyi, a key fungal pathogen of Lepidoptera.</title>
        <authorList>
            <person name="Binneck E."/>
            <person name="Lastra C.C.L."/>
            <person name="Sosa-Gomez D.R."/>
        </authorList>
    </citation>
    <scope>NUCLEOTIDE SEQUENCE [LARGE SCALE GENOMIC DNA]</scope>
    <source>
        <strain evidence="3">Cep018-CH2</strain>
    </source>
</reference>
<comment type="caution">
    <text evidence="2">The sequence shown here is derived from an EMBL/GenBank/DDBJ whole genome shotgun (WGS) entry which is preliminary data.</text>
</comment>
<dbReference type="InterPro" id="IPR021765">
    <property type="entry name" value="UstYa-like"/>
</dbReference>
<evidence type="ECO:0000256" key="1">
    <source>
        <dbReference type="ARBA" id="ARBA00035112"/>
    </source>
</evidence>
<evidence type="ECO:0000313" key="3">
    <source>
        <dbReference type="Proteomes" id="UP000317257"/>
    </source>
</evidence>
<evidence type="ECO:0008006" key="4">
    <source>
        <dbReference type="Google" id="ProtNLM"/>
    </source>
</evidence>
<dbReference type="AlphaFoldDB" id="A0A5C6GF43"/>
<evidence type="ECO:0000313" key="2">
    <source>
        <dbReference type="EMBL" id="TWU76049.1"/>
    </source>
</evidence>
<dbReference type="Pfam" id="PF11807">
    <property type="entry name" value="UstYa"/>
    <property type="match status" value="1"/>
</dbReference>
<accession>A0A5C6GF43</accession>
<dbReference type="PANTHER" id="PTHR33365:SF6">
    <property type="entry name" value="OXIDASE USTYA"/>
    <property type="match status" value="1"/>
</dbReference>
<dbReference type="GO" id="GO:0043386">
    <property type="term" value="P:mycotoxin biosynthetic process"/>
    <property type="evidence" value="ECO:0007669"/>
    <property type="project" value="InterPro"/>
</dbReference>
<dbReference type="EMBL" id="SBHS01000006">
    <property type="protein sequence ID" value="TWU76049.1"/>
    <property type="molecule type" value="Genomic_DNA"/>
</dbReference>
<name>A0A5C6GF43_METRR</name>
<gene>
    <name evidence="2" type="ORF">ED733_007359</name>
</gene>
<dbReference type="Proteomes" id="UP000317257">
    <property type="component" value="Unassembled WGS sequence"/>
</dbReference>
<organism evidence="2 3">
    <name type="scientific">Metarhizium rileyi (strain RCEF 4871)</name>
    <name type="common">Nomuraea rileyi</name>
    <dbReference type="NCBI Taxonomy" id="1649241"/>
    <lineage>
        <taxon>Eukaryota</taxon>
        <taxon>Fungi</taxon>
        <taxon>Dikarya</taxon>
        <taxon>Ascomycota</taxon>
        <taxon>Pezizomycotina</taxon>
        <taxon>Sordariomycetes</taxon>
        <taxon>Hypocreomycetidae</taxon>
        <taxon>Hypocreales</taxon>
        <taxon>Clavicipitaceae</taxon>
        <taxon>Metarhizium</taxon>
    </lineage>
</organism>